<dbReference type="GO" id="GO:0046983">
    <property type="term" value="F:protein dimerization activity"/>
    <property type="evidence" value="ECO:0007669"/>
    <property type="project" value="InterPro"/>
</dbReference>
<keyword evidence="7" id="KW-0067">ATP-binding</keyword>
<evidence type="ECO:0000256" key="1">
    <source>
        <dbReference type="ARBA" id="ARBA00000085"/>
    </source>
</evidence>
<dbReference type="Pfam" id="PF07730">
    <property type="entry name" value="HisKA_3"/>
    <property type="match status" value="1"/>
</dbReference>
<dbReference type="InterPro" id="IPR050482">
    <property type="entry name" value="Sensor_HK_TwoCompSys"/>
</dbReference>
<keyword evidence="5" id="KW-0547">Nucleotide-binding</keyword>
<dbReference type="CDD" id="cd16917">
    <property type="entry name" value="HATPase_UhpB-NarQ-NarX-like"/>
    <property type="match status" value="1"/>
</dbReference>
<keyword evidence="9" id="KW-0812">Transmembrane</keyword>
<feature type="transmembrane region" description="Helical" evidence="9">
    <location>
        <begin position="39"/>
        <end position="68"/>
    </location>
</feature>
<keyword evidence="4" id="KW-0808">Transferase</keyword>
<keyword evidence="6 13" id="KW-0418">Kinase</keyword>
<dbReference type="PANTHER" id="PTHR24421">
    <property type="entry name" value="NITRATE/NITRITE SENSOR PROTEIN NARX-RELATED"/>
    <property type="match status" value="1"/>
</dbReference>
<feature type="domain" description="Signal transduction histidine kinase subgroup 3 dimerisation and phosphoacceptor" evidence="11">
    <location>
        <begin position="249"/>
        <end position="315"/>
    </location>
</feature>
<dbReference type="InterPro" id="IPR025828">
    <property type="entry name" value="Put_sensor_dom"/>
</dbReference>
<evidence type="ECO:0000256" key="4">
    <source>
        <dbReference type="ARBA" id="ARBA00022679"/>
    </source>
</evidence>
<dbReference type="InterPro" id="IPR003594">
    <property type="entry name" value="HATPase_dom"/>
</dbReference>
<sequence length="439" mass="46902">MAGEGSGRLRSFLRETLRPTDEKTDLRSLLLASLRATGYGLVGAGFGILALYSIPIMLLVGVLALLGVGRPLLGPTMRWVRILSDLERRRLRRLGHVLDSPYAIPGTSEETETGTTFREIATDPAARRDLSWLLLHGTWGLIIGALLFQMPYTSVHDVTYPLWWYFVPDSEQSLLNGLLAAQTPSGALLGCATGIAVFALWLLFGPKLLDLQARPGVNLLGPDPDADLSERVARLTATRAAALDAHAIELRRIERALHDGAQNRIVGVAVLIGAARREITRNPERADEILGRAQDTTEDALAELRAVVRSILPPVLEDRGLTGALSALASDCPVPCKVTVDVPVRCPASVEATAYFVVAESLTNVAKHSRATKAEIEVRRKGNTLLVAVTDDGRGGAELDAGSGLAGIVRRVEALDGGATVHSPVGGPTEIRVELPCGS</sequence>
<accession>A0A4S8QA95</accession>
<keyword evidence="9" id="KW-0472">Membrane</keyword>
<feature type="transmembrane region" description="Helical" evidence="9">
    <location>
        <begin position="185"/>
        <end position="204"/>
    </location>
</feature>
<gene>
    <name evidence="13" type="ORF">FAB82_17100</name>
</gene>
<dbReference type="PANTHER" id="PTHR24421:SF10">
    <property type="entry name" value="NITRATE_NITRITE SENSOR PROTEIN NARQ"/>
    <property type="match status" value="1"/>
</dbReference>
<dbReference type="EC" id="2.7.13.3" evidence="2"/>
<protein>
    <recommendedName>
        <fullName evidence="2">histidine kinase</fullName>
        <ecNumber evidence="2">2.7.13.3</ecNumber>
    </recommendedName>
</protein>
<reference evidence="13 14" key="2">
    <citation type="submission" date="2019-05" db="EMBL/GenBank/DDBJ databases">
        <title>Glycomyces buryatensis sp. nov.</title>
        <authorList>
            <person name="Nikitina E."/>
        </authorList>
    </citation>
    <scope>NUCLEOTIDE SEQUENCE [LARGE SCALE GENOMIC DNA]</scope>
    <source>
        <strain evidence="13 14">18</strain>
    </source>
</reference>
<feature type="transmembrane region" description="Helical" evidence="9">
    <location>
        <begin position="132"/>
        <end position="152"/>
    </location>
</feature>
<evidence type="ECO:0000256" key="9">
    <source>
        <dbReference type="SAM" id="Phobius"/>
    </source>
</evidence>
<dbReference type="GO" id="GO:0005524">
    <property type="term" value="F:ATP binding"/>
    <property type="evidence" value="ECO:0007669"/>
    <property type="project" value="UniProtKB-KW"/>
</dbReference>
<evidence type="ECO:0000256" key="2">
    <source>
        <dbReference type="ARBA" id="ARBA00012438"/>
    </source>
</evidence>
<dbReference type="Gene3D" id="3.30.565.10">
    <property type="entry name" value="Histidine kinase-like ATPase, C-terminal domain"/>
    <property type="match status" value="1"/>
</dbReference>
<dbReference type="SUPFAM" id="SSF55874">
    <property type="entry name" value="ATPase domain of HSP90 chaperone/DNA topoisomerase II/histidine kinase"/>
    <property type="match status" value="1"/>
</dbReference>
<keyword evidence="3" id="KW-0597">Phosphoprotein</keyword>
<proteinExistence type="predicted"/>
<dbReference type="Gene3D" id="1.20.5.1930">
    <property type="match status" value="1"/>
</dbReference>
<evidence type="ECO:0000313" key="13">
    <source>
        <dbReference type="EMBL" id="THV39695.1"/>
    </source>
</evidence>
<keyword evidence="9" id="KW-1133">Transmembrane helix</keyword>
<evidence type="ECO:0000256" key="8">
    <source>
        <dbReference type="ARBA" id="ARBA00023012"/>
    </source>
</evidence>
<feature type="domain" description="Histidine kinase/HSP90-like ATPase" evidence="10">
    <location>
        <begin position="353"/>
        <end position="437"/>
    </location>
</feature>
<dbReference type="OrthoDB" id="5242012at2"/>
<dbReference type="RefSeq" id="WP_136535752.1">
    <property type="nucleotide sequence ID" value="NZ_STGY01000064.1"/>
</dbReference>
<dbReference type="GO" id="GO:0000155">
    <property type="term" value="F:phosphorelay sensor kinase activity"/>
    <property type="evidence" value="ECO:0007669"/>
    <property type="project" value="InterPro"/>
</dbReference>
<feature type="domain" description="Putative sensor" evidence="12">
    <location>
        <begin position="39"/>
        <end position="220"/>
    </location>
</feature>
<comment type="catalytic activity">
    <reaction evidence="1">
        <text>ATP + protein L-histidine = ADP + protein N-phospho-L-histidine.</text>
        <dbReference type="EC" id="2.7.13.3"/>
    </reaction>
</comment>
<evidence type="ECO:0000256" key="5">
    <source>
        <dbReference type="ARBA" id="ARBA00022741"/>
    </source>
</evidence>
<dbReference type="AlphaFoldDB" id="A0A4S8QA95"/>
<evidence type="ECO:0000259" key="11">
    <source>
        <dbReference type="Pfam" id="PF07730"/>
    </source>
</evidence>
<organism evidence="13 14">
    <name type="scientific">Glycomyces buryatensis</name>
    <dbReference type="NCBI Taxonomy" id="2570927"/>
    <lineage>
        <taxon>Bacteria</taxon>
        <taxon>Bacillati</taxon>
        <taxon>Actinomycetota</taxon>
        <taxon>Actinomycetes</taxon>
        <taxon>Glycomycetales</taxon>
        <taxon>Glycomycetaceae</taxon>
        <taxon>Glycomyces</taxon>
    </lineage>
</organism>
<dbReference type="Proteomes" id="UP000308760">
    <property type="component" value="Unassembled WGS sequence"/>
</dbReference>
<evidence type="ECO:0000256" key="7">
    <source>
        <dbReference type="ARBA" id="ARBA00022840"/>
    </source>
</evidence>
<name>A0A4S8QA95_9ACTN</name>
<evidence type="ECO:0000256" key="6">
    <source>
        <dbReference type="ARBA" id="ARBA00022777"/>
    </source>
</evidence>
<reference evidence="14" key="1">
    <citation type="submission" date="2019-04" db="EMBL/GenBank/DDBJ databases">
        <title>Nocardioides xinjiangensis sp. nov.</title>
        <authorList>
            <person name="Liu S."/>
        </authorList>
    </citation>
    <scope>NUCLEOTIDE SEQUENCE [LARGE SCALE GENOMIC DNA]</scope>
    <source>
        <strain evidence="14">18</strain>
    </source>
</reference>
<evidence type="ECO:0000313" key="14">
    <source>
        <dbReference type="Proteomes" id="UP000308760"/>
    </source>
</evidence>
<dbReference type="Pfam" id="PF13796">
    <property type="entry name" value="Sensor"/>
    <property type="match status" value="1"/>
</dbReference>
<keyword evidence="8" id="KW-0902">Two-component regulatory system</keyword>
<keyword evidence="14" id="KW-1185">Reference proteome</keyword>
<dbReference type="GO" id="GO:0016020">
    <property type="term" value="C:membrane"/>
    <property type="evidence" value="ECO:0007669"/>
    <property type="project" value="InterPro"/>
</dbReference>
<comment type="caution">
    <text evidence="13">The sequence shown here is derived from an EMBL/GenBank/DDBJ whole genome shotgun (WGS) entry which is preliminary data.</text>
</comment>
<dbReference type="Pfam" id="PF02518">
    <property type="entry name" value="HATPase_c"/>
    <property type="match status" value="1"/>
</dbReference>
<evidence type="ECO:0000259" key="10">
    <source>
        <dbReference type="Pfam" id="PF02518"/>
    </source>
</evidence>
<dbReference type="InterPro" id="IPR011712">
    <property type="entry name" value="Sig_transdc_His_kin_sub3_dim/P"/>
</dbReference>
<evidence type="ECO:0000259" key="12">
    <source>
        <dbReference type="Pfam" id="PF13796"/>
    </source>
</evidence>
<dbReference type="InterPro" id="IPR036890">
    <property type="entry name" value="HATPase_C_sf"/>
</dbReference>
<evidence type="ECO:0000256" key="3">
    <source>
        <dbReference type="ARBA" id="ARBA00022553"/>
    </source>
</evidence>
<dbReference type="EMBL" id="STGY01000064">
    <property type="protein sequence ID" value="THV39695.1"/>
    <property type="molecule type" value="Genomic_DNA"/>
</dbReference>